<comment type="caution">
    <text evidence="2">The sequence shown here is derived from an EMBL/GenBank/DDBJ whole genome shotgun (WGS) entry which is preliminary data.</text>
</comment>
<dbReference type="EMBL" id="LNIX01000019">
    <property type="protein sequence ID" value="OXA44862.1"/>
    <property type="molecule type" value="Genomic_DNA"/>
</dbReference>
<reference evidence="2 3" key="1">
    <citation type="submission" date="2015-12" db="EMBL/GenBank/DDBJ databases">
        <title>The genome of Folsomia candida.</title>
        <authorList>
            <person name="Faddeeva A."/>
            <person name="Derks M.F."/>
            <person name="Anvar Y."/>
            <person name="Smit S."/>
            <person name="Van Straalen N."/>
            <person name="Roelofs D."/>
        </authorList>
    </citation>
    <scope>NUCLEOTIDE SEQUENCE [LARGE SCALE GENOMIC DNA]</scope>
    <source>
        <strain evidence="2 3">VU population</strain>
        <tissue evidence="2">Whole body</tissue>
    </source>
</reference>
<keyword evidence="1" id="KW-0812">Transmembrane</keyword>
<evidence type="ECO:0000313" key="2">
    <source>
        <dbReference type="EMBL" id="OXA44862.1"/>
    </source>
</evidence>
<evidence type="ECO:0000313" key="3">
    <source>
        <dbReference type="Proteomes" id="UP000198287"/>
    </source>
</evidence>
<gene>
    <name evidence="2" type="ORF">Fcan01_20495</name>
</gene>
<feature type="transmembrane region" description="Helical" evidence="1">
    <location>
        <begin position="34"/>
        <end position="54"/>
    </location>
</feature>
<name>A0A226DH33_FOLCA</name>
<keyword evidence="1" id="KW-1133">Transmembrane helix</keyword>
<dbReference type="AlphaFoldDB" id="A0A226DH33"/>
<evidence type="ECO:0000256" key="1">
    <source>
        <dbReference type="SAM" id="Phobius"/>
    </source>
</evidence>
<organism evidence="2 3">
    <name type="scientific">Folsomia candida</name>
    <name type="common">Springtail</name>
    <dbReference type="NCBI Taxonomy" id="158441"/>
    <lineage>
        <taxon>Eukaryota</taxon>
        <taxon>Metazoa</taxon>
        <taxon>Ecdysozoa</taxon>
        <taxon>Arthropoda</taxon>
        <taxon>Hexapoda</taxon>
        <taxon>Collembola</taxon>
        <taxon>Entomobryomorpha</taxon>
        <taxon>Isotomoidea</taxon>
        <taxon>Isotomidae</taxon>
        <taxon>Proisotominae</taxon>
        <taxon>Folsomia</taxon>
    </lineage>
</organism>
<proteinExistence type="predicted"/>
<dbReference type="Proteomes" id="UP000198287">
    <property type="component" value="Unassembled WGS sequence"/>
</dbReference>
<keyword evidence="3" id="KW-1185">Reference proteome</keyword>
<accession>A0A226DH33</accession>
<feature type="transmembrane region" description="Helical" evidence="1">
    <location>
        <begin position="233"/>
        <end position="254"/>
    </location>
</feature>
<sequence>MSGFAYGLDPVFALFSILLRQDQANSYRVANWRSAFFLLISIMSVTMLALYEACITGEFLVPDKAVVAQDMKSLVKIDGYRIYFPYEKTDVSMLGLRKLFEAGGISEMLEEKDGQIFPVVFGNGEDLNAVEMARLLASEKLSLITTSELAPNLIREWDGGKNGINCFIVPQTVGWKRQGWEFVWHLHAEFRSALEYYRAVGLMDVWYKYVHSLNNAVEKQGQKARGIKLSGRVISIFIILAAGCLGAGLCWGIEFGRGYFMQTSPK</sequence>
<protein>
    <submittedName>
        <fullName evidence="2">Imidazole glycerol phosphate synthase subunit HisF</fullName>
    </submittedName>
</protein>
<keyword evidence="1" id="KW-0472">Membrane</keyword>